<gene>
    <name evidence="1" type="ORF">Z518_08596</name>
</gene>
<dbReference type="STRING" id="1442369.A0A0D2I9S7"/>
<proteinExistence type="predicted"/>
<sequence length="120" mass="13042">MAKYYTDKSATANMVKEPFPTPEGYTYTILRPATCLSNFLPPGQTAMYPTLAAQEPLIPTAHKPSLQLSYLDPADIDCLVARSISNPTDFANKTVPFASINMTMFDIAAAYGSARITASR</sequence>
<name>A0A0D2I9S7_9EURO</name>
<evidence type="ECO:0000313" key="2">
    <source>
        <dbReference type="Proteomes" id="UP000053617"/>
    </source>
</evidence>
<dbReference type="OrthoDB" id="4119967at2759"/>
<reference evidence="1 2" key="1">
    <citation type="submission" date="2015-01" db="EMBL/GenBank/DDBJ databases">
        <title>The Genome Sequence of Rhinocladiella mackenzie CBS 650.93.</title>
        <authorList>
            <consortium name="The Broad Institute Genomics Platform"/>
            <person name="Cuomo C."/>
            <person name="de Hoog S."/>
            <person name="Gorbushina A."/>
            <person name="Stielow B."/>
            <person name="Teixiera M."/>
            <person name="Abouelleil A."/>
            <person name="Chapman S.B."/>
            <person name="Priest M."/>
            <person name="Young S.K."/>
            <person name="Wortman J."/>
            <person name="Nusbaum C."/>
            <person name="Birren B."/>
        </authorList>
    </citation>
    <scope>NUCLEOTIDE SEQUENCE [LARGE SCALE GENOMIC DNA]</scope>
    <source>
        <strain evidence="1 2">CBS 650.93</strain>
    </source>
</reference>
<evidence type="ECO:0008006" key="3">
    <source>
        <dbReference type="Google" id="ProtNLM"/>
    </source>
</evidence>
<dbReference type="EMBL" id="KN847480">
    <property type="protein sequence ID" value="KIX02654.1"/>
    <property type="molecule type" value="Genomic_DNA"/>
</dbReference>
<evidence type="ECO:0000313" key="1">
    <source>
        <dbReference type="EMBL" id="KIX02654.1"/>
    </source>
</evidence>
<dbReference type="VEuPathDB" id="FungiDB:Z518_08596"/>
<dbReference type="InterPro" id="IPR036291">
    <property type="entry name" value="NAD(P)-bd_dom_sf"/>
</dbReference>
<dbReference type="AlphaFoldDB" id="A0A0D2I9S7"/>
<accession>A0A0D2I9S7</accession>
<protein>
    <recommendedName>
        <fullName evidence="3">NmrA-like domain-containing protein</fullName>
    </recommendedName>
</protein>
<dbReference type="Proteomes" id="UP000053617">
    <property type="component" value="Unassembled WGS sequence"/>
</dbReference>
<dbReference type="RefSeq" id="XP_013269790.1">
    <property type="nucleotide sequence ID" value="XM_013414336.1"/>
</dbReference>
<organism evidence="1 2">
    <name type="scientific">Rhinocladiella mackenziei CBS 650.93</name>
    <dbReference type="NCBI Taxonomy" id="1442369"/>
    <lineage>
        <taxon>Eukaryota</taxon>
        <taxon>Fungi</taxon>
        <taxon>Dikarya</taxon>
        <taxon>Ascomycota</taxon>
        <taxon>Pezizomycotina</taxon>
        <taxon>Eurotiomycetes</taxon>
        <taxon>Chaetothyriomycetidae</taxon>
        <taxon>Chaetothyriales</taxon>
        <taxon>Herpotrichiellaceae</taxon>
        <taxon>Rhinocladiella</taxon>
    </lineage>
</organism>
<keyword evidence="2" id="KW-1185">Reference proteome</keyword>
<dbReference type="HOGENOM" id="CLU_2050947_0_0_1"/>
<dbReference type="Gene3D" id="3.40.50.720">
    <property type="entry name" value="NAD(P)-binding Rossmann-like Domain"/>
    <property type="match status" value="1"/>
</dbReference>
<dbReference type="GeneID" id="25296667"/>
<dbReference type="SUPFAM" id="SSF51735">
    <property type="entry name" value="NAD(P)-binding Rossmann-fold domains"/>
    <property type="match status" value="1"/>
</dbReference>